<comment type="function">
    <text evidence="10">Catalyzes xyloglucan endohydrolysis (XEH) and/or endotransglycosylation (XET). Cleaves and religates xyloglucan polymers, an essential constituent of the primary cell wall, and thereby participates in cell wall construction of growing tissues.</text>
</comment>
<comment type="similarity">
    <text evidence="10">Belongs to the glycosyl hydrolase 16 family.</text>
</comment>
<dbReference type="GO" id="GO:0016762">
    <property type="term" value="F:xyloglucan:xyloglucosyl transferase activity"/>
    <property type="evidence" value="ECO:0007669"/>
    <property type="project" value="UniProtKB-EC"/>
</dbReference>
<sequence length="277" mass="31939">MRGSDQKILLMVMVVVAVVAAAQGQEETTGFVTWGNNYYQTWGHQALVINKTSELQLTLDKNSGSGFESQLIYGSGYFNVRIKAPQTTSTGVITSFYLISRSSRHDELCFQILGKNGPPYLLNTNMYLYGEGGKDQRFRLWFDPTKDYHSYSFLWNPNQLVFYVDDTPIRVYSKNPDVYYPSVQTMFLMGSVQNGSIIDPKQMPYIAKFQASKIEGCKTEFMGIDKCTDPKFWWNRKQLSSKEKTLYLNARKTYLDYDYCSDRQRYPKVPQECGSYT</sequence>
<dbReference type="GO" id="GO:0048046">
    <property type="term" value="C:apoplast"/>
    <property type="evidence" value="ECO:0007669"/>
    <property type="project" value="UniProtKB-SubCell"/>
</dbReference>
<proteinExistence type="inferred from homology"/>
<evidence type="ECO:0000256" key="7">
    <source>
        <dbReference type="ARBA" id="ARBA00023157"/>
    </source>
</evidence>
<dbReference type="SMR" id="A0A654FFW9"/>
<dbReference type="Proteomes" id="UP000426265">
    <property type="component" value="Unassembled WGS sequence"/>
</dbReference>
<evidence type="ECO:0000256" key="5">
    <source>
        <dbReference type="ARBA" id="ARBA00022729"/>
    </source>
</evidence>
<dbReference type="GO" id="GO:0071555">
    <property type="term" value="P:cell wall organization"/>
    <property type="evidence" value="ECO:0007669"/>
    <property type="project" value="UniProtKB-KW"/>
</dbReference>
<keyword evidence="6 10" id="KW-0378">Hydrolase</keyword>
<keyword evidence="8 10" id="KW-0326">Glycosidase</keyword>
<dbReference type="KEGG" id="ath:AT3G48580"/>
<dbReference type="InterPro" id="IPR008264">
    <property type="entry name" value="Beta_glucanase"/>
</dbReference>
<dbReference type="EC" id="2.4.1.207" evidence="10"/>
<dbReference type="GO" id="GO:0042546">
    <property type="term" value="P:cell wall biogenesis"/>
    <property type="evidence" value="ECO:0007669"/>
    <property type="project" value="InterPro"/>
</dbReference>
<keyword evidence="2 10" id="KW-0052">Apoplast</keyword>
<accession>A0A654FFW9</accession>
<dbReference type="PANTHER" id="PTHR31062">
    <property type="entry name" value="XYLOGLUCAN ENDOTRANSGLUCOSYLASE/HYDROLASE PROTEIN 8-RELATED"/>
    <property type="match status" value="1"/>
</dbReference>
<dbReference type="PIRSF" id="PIRSF005604">
    <property type="entry name" value="XET"/>
    <property type="match status" value="1"/>
</dbReference>
<dbReference type="Pfam" id="PF00722">
    <property type="entry name" value="Glyco_hydro_16"/>
    <property type="match status" value="1"/>
</dbReference>
<dbReference type="OMA" id="EMPYTAE"/>
<dbReference type="SUPFAM" id="SSF49899">
    <property type="entry name" value="Concanavalin A-like lectins/glucanases"/>
    <property type="match status" value="1"/>
</dbReference>
<evidence type="ECO:0000259" key="11">
    <source>
        <dbReference type="PROSITE" id="PS51762"/>
    </source>
</evidence>
<dbReference type="InterPro" id="IPR000757">
    <property type="entry name" value="Beta-glucanase-like"/>
</dbReference>
<evidence type="ECO:0000313" key="12">
    <source>
        <dbReference type="EMBL" id="VYS59765.1"/>
    </source>
</evidence>
<dbReference type="PRINTS" id="PR00737">
    <property type="entry name" value="GLHYDRLASE16"/>
</dbReference>
<keyword evidence="9 10" id="KW-0961">Cell wall biogenesis/degradation</keyword>
<evidence type="ECO:0000313" key="13">
    <source>
        <dbReference type="Proteomes" id="UP000426265"/>
    </source>
</evidence>
<evidence type="ECO:0000256" key="3">
    <source>
        <dbReference type="ARBA" id="ARBA00022525"/>
    </source>
</evidence>
<keyword evidence="1 10" id="KW-0134">Cell wall</keyword>
<feature type="domain" description="GH16" evidence="11">
    <location>
        <begin position="32"/>
        <end position="209"/>
    </location>
</feature>
<gene>
    <name evidence="12" type="ORF">AN1_LOCUS15203</name>
</gene>
<protein>
    <recommendedName>
        <fullName evidence="10">Xyloglucan endotransglucosylase/hydrolase</fullName>
        <ecNumber evidence="10">2.4.1.207</ecNumber>
    </recommendedName>
</protein>
<keyword evidence="4 10" id="KW-0808">Transferase</keyword>
<dbReference type="AlphaFoldDB" id="A0A654FFW9"/>
<name>A0A654FFW9_ARATH</name>
<comment type="PTM">
    <text evidence="10">Contains at least one intrachain disulfide bond essential for its enzymatic activity.</text>
</comment>
<keyword evidence="7" id="KW-1015">Disulfide bond</keyword>
<comment type="subcellular location">
    <subcellularLocation>
        <location evidence="10">Secreted</location>
        <location evidence="10">Cell wall</location>
    </subcellularLocation>
    <subcellularLocation>
        <location evidence="10">Secreted</location>
        <location evidence="10">Extracellular space</location>
        <location evidence="10">Apoplast</location>
    </subcellularLocation>
</comment>
<feature type="chain" id="PRO_5025094141" description="Xyloglucan endotransglucosylase/hydrolase" evidence="10">
    <location>
        <begin position="25"/>
        <end position="277"/>
    </location>
</feature>
<evidence type="ECO:0000256" key="2">
    <source>
        <dbReference type="ARBA" id="ARBA00022523"/>
    </source>
</evidence>
<keyword evidence="3 10" id="KW-0964">Secreted</keyword>
<evidence type="ECO:0000256" key="8">
    <source>
        <dbReference type="ARBA" id="ARBA00023295"/>
    </source>
</evidence>
<organism evidence="12 13">
    <name type="scientific">Arabidopsis thaliana</name>
    <name type="common">Mouse-ear cress</name>
    <dbReference type="NCBI Taxonomy" id="3702"/>
    <lineage>
        <taxon>Eukaryota</taxon>
        <taxon>Viridiplantae</taxon>
        <taxon>Streptophyta</taxon>
        <taxon>Embryophyta</taxon>
        <taxon>Tracheophyta</taxon>
        <taxon>Spermatophyta</taxon>
        <taxon>Magnoliopsida</taxon>
        <taxon>eudicotyledons</taxon>
        <taxon>Gunneridae</taxon>
        <taxon>Pentapetalae</taxon>
        <taxon>rosids</taxon>
        <taxon>malvids</taxon>
        <taxon>Brassicales</taxon>
        <taxon>Brassicaceae</taxon>
        <taxon>Camelineae</taxon>
        <taxon>Arabidopsis</taxon>
    </lineage>
</organism>
<dbReference type="InterPro" id="IPR016455">
    <property type="entry name" value="XTH"/>
</dbReference>
<dbReference type="EMBL" id="CACRSJ010000106">
    <property type="protein sequence ID" value="VYS59765.1"/>
    <property type="molecule type" value="Genomic_DNA"/>
</dbReference>
<dbReference type="ExpressionAtlas" id="A0A654FFW9">
    <property type="expression patterns" value="baseline and differential"/>
</dbReference>
<evidence type="ECO:0000256" key="4">
    <source>
        <dbReference type="ARBA" id="ARBA00022679"/>
    </source>
</evidence>
<dbReference type="Gene3D" id="2.60.120.200">
    <property type="match status" value="1"/>
</dbReference>
<keyword evidence="5 10" id="KW-0732">Signal</keyword>
<dbReference type="GO" id="GO:0010411">
    <property type="term" value="P:xyloglucan metabolic process"/>
    <property type="evidence" value="ECO:0007669"/>
    <property type="project" value="InterPro"/>
</dbReference>
<evidence type="ECO:0000256" key="6">
    <source>
        <dbReference type="ARBA" id="ARBA00022801"/>
    </source>
</evidence>
<feature type="signal peptide" evidence="10">
    <location>
        <begin position="1"/>
        <end position="24"/>
    </location>
</feature>
<dbReference type="Pfam" id="PF06955">
    <property type="entry name" value="XET_C"/>
    <property type="match status" value="1"/>
</dbReference>
<reference evidence="12 13" key="1">
    <citation type="submission" date="2019-11" db="EMBL/GenBank/DDBJ databases">
        <authorList>
            <person name="Jiao W.-B."/>
            <person name="Schneeberger K."/>
        </authorList>
    </citation>
    <scope>NUCLEOTIDE SEQUENCE [LARGE SCALE GENOMIC DNA]</scope>
    <source>
        <strain evidence="13">cv. An-1</strain>
    </source>
</reference>
<dbReference type="InterPro" id="IPR013320">
    <property type="entry name" value="ConA-like_dom_sf"/>
</dbReference>
<dbReference type="PROSITE" id="PS51762">
    <property type="entry name" value="GH16_2"/>
    <property type="match status" value="1"/>
</dbReference>
<evidence type="ECO:0000256" key="1">
    <source>
        <dbReference type="ARBA" id="ARBA00022512"/>
    </source>
</evidence>
<dbReference type="InterPro" id="IPR010713">
    <property type="entry name" value="XET_C"/>
</dbReference>
<dbReference type="GO" id="GO:0004553">
    <property type="term" value="F:hydrolase activity, hydrolyzing O-glycosyl compounds"/>
    <property type="evidence" value="ECO:0007669"/>
    <property type="project" value="InterPro"/>
</dbReference>
<evidence type="ECO:0000256" key="10">
    <source>
        <dbReference type="RuleBase" id="RU361120"/>
    </source>
</evidence>
<dbReference type="InterPro" id="IPR044791">
    <property type="entry name" value="Beta-glucanase/XTH"/>
</dbReference>
<evidence type="ECO:0000256" key="9">
    <source>
        <dbReference type="ARBA" id="ARBA00023316"/>
    </source>
</evidence>